<sequence>MPMHVDLNEHVQYYGVVKNQFGQDYYENLFTNTTAVLVIVDGYSTCGDCISTNDDDDDDDNIQNREPFLFIYLVGTSTPNEKICIECGDSKDEKSFHKRAKVCKDSKERFEAFHQSDKITKCNTCPLGKLPIEFATTTQCKDCRNTTRNKRKEQKASTLAFFMDYHSYDDNIVKSNLVYSLIEKGFLVIVIRTKGNGTRFYTIENLLVSLDGPVSEKYGEHWYSRLVVLIKKKFQQNIDVSTQARNFYYRDIASRIFASNVNSSSKLTRWVQVFTTSTSSTTSTTSTTSTSATSPNIIYDTISKPDWNKFSSTQTLSKNSLATIAIILSVLSNF</sequence>
<keyword evidence="2" id="KW-1185">Reference proteome</keyword>
<dbReference type="Proteomes" id="UP000007797">
    <property type="component" value="Unassembled WGS sequence"/>
</dbReference>
<dbReference type="GeneID" id="14866192"/>
<dbReference type="EMBL" id="GL883029">
    <property type="protein sequence ID" value="EGG14027.1"/>
    <property type="molecule type" value="Genomic_DNA"/>
</dbReference>
<proteinExistence type="predicted"/>
<organism evidence="1 2">
    <name type="scientific">Cavenderia fasciculata</name>
    <name type="common">Slime mold</name>
    <name type="synonym">Dictyostelium fasciculatum</name>
    <dbReference type="NCBI Taxonomy" id="261658"/>
    <lineage>
        <taxon>Eukaryota</taxon>
        <taxon>Amoebozoa</taxon>
        <taxon>Evosea</taxon>
        <taxon>Eumycetozoa</taxon>
        <taxon>Dictyostelia</taxon>
        <taxon>Acytosteliales</taxon>
        <taxon>Cavenderiaceae</taxon>
        <taxon>Cavenderia</taxon>
    </lineage>
</organism>
<protein>
    <submittedName>
        <fullName evidence="1">Uncharacterized protein</fullName>
    </submittedName>
</protein>
<gene>
    <name evidence="1" type="ORF">DFA_11790</name>
</gene>
<dbReference type="RefSeq" id="XP_004350735.1">
    <property type="nucleotide sequence ID" value="XM_004350684.1"/>
</dbReference>
<accession>F4QE80</accession>
<evidence type="ECO:0000313" key="1">
    <source>
        <dbReference type="EMBL" id="EGG14027.1"/>
    </source>
</evidence>
<dbReference type="KEGG" id="dfa:DFA_11790"/>
<reference evidence="2" key="1">
    <citation type="journal article" date="2011" name="Genome Res.">
        <title>Phylogeny-wide analysis of social amoeba genomes highlights ancient origins for complex intercellular communication.</title>
        <authorList>
            <person name="Heidel A.J."/>
            <person name="Lawal H.M."/>
            <person name="Felder M."/>
            <person name="Schilde C."/>
            <person name="Helps N.R."/>
            <person name="Tunggal B."/>
            <person name="Rivero F."/>
            <person name="John U."/>
            <person name="Schleicher M."/>
            <person name="Eichinger L."/>
            <person name="Platzer M."/>
            <person name="Noegel A.A."/>
            <person name="Schaap P."/>
            <person name="Gloeckner G."/>
        </authorList>
    </citation>
    <scope>NUCLEOTIDE SEQUENCE [LARGE SCALE GENOMIC DNA]</scope>
    <source>
        <strain evidence="2">SH3</strain>
    </source>
</reference>
<name>F4QE80_CACFS</name>
<dbReference type="AlphaFoldDB" id="F4QE80"/>
<evidence type="ECO:0000313" key="2">
    <source>
        <dbReference type="Proteomes" id="UP000007797"/>
    </source>
</evidence>